<dbReference type="PANTHER" id="PTHR35828:SF44">
    <property type="entry name" value="F-BOX DOMAIN-CONTAINING PROTEIN"/>
    <property type="match status" value="1"/>
</dbReference>
<dbReference type="InterPro" id="IPR036047">
    <property type="entry name" value="F-box-like_dom_sf"/>
</dbReference>
<reference evidence="3" key="2">
    <citation type="submission" date="2020-10" db="EMBL/GenBank/DDBJ databases">
        <authorList>
            <person name="Scholz U."/>
            <person name="Mascher M."/>
            <person name="Fiebig A."/>
        </authorList>
    </citation>
    <scope>NUCLEOTIDE SEQUENCE [LARGE SCALE GENOMIC DNA]</scope>
    <source>
        <strain evidence="3">cv. Morex</strain>
    </source>
</reference>
<evidence type="ECO:0000313" key="4">
    <source>
        <dbReference type="Proteomes" id="UP000011116"/>
    </source>
</evidence>
<feature type="domain" description="F-box" evidence="2">
    <location>
        <begin position="4"/>
        <end position="43"/>
    </location>
</feature>
<proteinExistence type="predicted"/>
<organism evidence="3 4">
    <name type="scientific">Hordeum vulgare subsp. vulgare</name>
    <name type="common">Domesticated barley</name>
    <dbReference type="NCBI Taxonomy" id="112509"/>
    <lineage>
        <taxon>Eukaryota</taxon>
        <taxon>Viridiplantae</taxon>
        <taxon>Streptophyta</taxon>
        <taxon>Embryophyta</taxon>
        <taxon>Tracheophyta</taxon>
        <taxon>Spermatophyta</taxon>
        <taxon>Magnoliopsida</taxon>
        <taxon>Liliopsida</taxon>
        <taxon>Poales</taxon>
        <taxon>Poaceae</taxon>
        <taxon>BOP clade</taxon>
        <taxon>Pooideae</taxon>
        <taxon>Triticodae</taxon>
        <taxon>Triticeae</taxon>
        <taxon>Hordeinae</taxon>
        <taxon>Hordeum</taxon>
    </lineage>
</organism>
<dbReference type="Gramene" id="HORVU.MOREX.r2.3HG0273350.1">
    <property type="protein sequence ID" value="HORVU.MOREX.r2.3HG0273350.1"/>
    <property type="gene ID" value="HORVU.MOREX.r2.3HG0273350"/>
</dbReference>
<dbReference type="Pfam" id="PF12937">
    <property type="entry name" value="F-box-like"/>
    <property type="match status" value="1"/>
</dbReference>
<evidence type="ECO:0000256" key="1">
    <source>
        <dbReference type="SAM" id="MobiDB-lite"/>
    </source>
</evidence>
<dbReference type="Proteomes" id="UP000011116">
    <property type="component" value="Chromosome 3H"/>
</dbReference>
<dbReference type="Gene3D" id="1.20.1280.50">
    <property type="match status" value="1"/>
</dbReference>
<dbReference type="Gramene" id="HORVU.MOREX.r3.3HG0327890.1">
    <property type="protein sequence ID" value="HORVU.MOREX.r3.3HG0327890.1"/>
    <property type="gene ID" value="HORVU.MOREX.r3.3HG0327890"/>
</dbReference>
<dbReference type="InterPro" id="IPR001810">
    <property type="entry name" value="F-box_dom"/>
</dbReference>
<reference evidence="3" key="3">
    <citation type="submission" date="2022-01" db="UniProtKB">
        <authorList>
            <consortium name="EnsemblPlants"/>
        </authorList>
    </citation>
    <scope>IDENTIFICATION</scope>
    <source>
        <strain evidence="3">subsp. vulgare</strain>
    </source>
</reference>
<name>A0A8I7BBA5_HORVV</name>
<feature type="region of interest" description="Disordered" evidence="1">
    <location>
        <begin position="411"/>
        <end position="459"/>
    </location>
</feature>
<dbReference type="EnsemblPlants" id="HORVU.MOREX.r3.3HG0327890.1">
    <property type="protein sequence ID" value="HORVU.MOREX.r3.3HG0327890.1"/>
    <property type="gene ID" value="HORVU.MOREX.r3.3HG0327890"/>
</dbReference>
<keyword evidence="4" id="KW-1185">Reference proteome</keyword>
<reference evidence="4" key="1">
    <citation type="journal article" date="2012" name="Nature">
        <title>A physical, genetic and functional sequence assembly of the barley genome.</title>
        <authorList>
            <consortium name="The International Barley Genome Sequencing Consortium"/>
            <person name="Mayer K.F."/>
            <person name="Waugh R."/>
            <person name="Brown J.W."/>
            <person name="Schulman A."/>
            <person name="Langridge P."/>
            <person name="Platzer M."/>
            <person name="Fincher G.B."/>
            <person name="Muehlbauer G.J."/>
            <person name="Sato K."/>
            <person name="Close T.J."/>
            <person name="Wise R.P."/>
            <person name="Stein N."/>
        </authorList>
    </citation>
    <scope>NUCLEOTIDE SEQUENCE [LARGE SCALE GENOMIC DNA]</scope>
    <source>
        <strain evidence="4">cv. Morex</strain>
    </source>
</reference>
<sequence>MAVSLPDDTLLEIFVRVNDAATLFRCAAACWHWRHLIVDPSFLRCMWPDQSGAASFAAFFNMQRHRDQGAKVLVPTPWSPLGRGRRAISSFVHNVPSSLLYRAAPLVCRRGLLLVHLLPPRGANHSWVDRVAVCNLLVGRCELLPPVMDELMGLCPYDHHGCAVLSGDDCRSGDGEQSPGSTSFYKVIIITTGRDPLHGFKFDVHTFSCGDESWSMHTKCFGDTIDSNTIGSLCQTDAIVHQGAAHWLFRSWNAQCFCLVKLEDARSGDISFTRLPIPVMHAEDRPCLGLTTTQGALSVLRMQEAASSKLEIWRQQEEHDGTSQWLCTDTVELIQPWRKVTEQIDMLYILGENCGKLLVSDRRRRVYLADLETGTVEAVADWHSLHPNIPLDVVPLEMDWAAFFLSRLGTASESSFPHPPPAGEAAPRRRRRHRGRGRRKTRSRGEATDEGKELNSSAW</sequence>
<evidence type="ECO:0000259" key="2">
    <source>
        <dbReference type="Pfam" id="PF12937"/>
    </source>
</evidence>
<dbReference type="SUPFAM" id="SSF81383">
    <property type="entry name" value="F-box domain"/>
    <property type="match status" value="1"/>
</dbReference>
<protein>
    <recommendedName>
        <fullName evidence="2">F-box domain-containing protein</fullName>
    </recommendedName>
</protein>
<evidence type="ECO:0000313" key="3">
    <source>
        <dbReference type="EnsemblPlants" id="HORVU.MOREX.r3.3HG0327890.1"/>
    </source>
</evidence>
<feature type="compositionally biased region" description="Basic and acidic residues" evidence="1">
    <location>
        <begin position="443"/>
        <end position="453"/>
    </location>
</feature>
<dbReference type="PANTHER" id="PTHR35828">
    <property type="entry name" value="OS08G0203800 PROTEIN-RELATED"/>
    <property type="match status" value="1"/>
</dbReference>
<dbReference type="AlphaFoldDB" id="A0A8I7BBA5"/>
<accession>A0A8I7BBA5</accession>
<feature type="compositionally biased region" description="Basic residues" evidence="1">
    <location>
        <begin position="428"/>
        <end position="442"/>
    </location>
</feature>